<sequence>MDITRTTMPNAGSPSYQLEGRTAKNLYKGPSGELADKIDKVYERENRINKSFANPKEHIERKYFDPTYSHYKVLDGDLLSANRMDAYDNEMRVLNGGRPYVYSVIDYAYRGYEAPSINGEIESFRSVIHDRLNMDFQVSKLFEENDINIPSGASLTFRSDLYTNRISVLGEIDDNLKQRIENVLNQGNNADKLSTHIGYSASSLGKSEQYSLEKSRLWNLAGKIYKYTGYDMRDLEARDGSFFTKEGEDVLEKVEDGVRNATTDNTPTEQRAALGMLRSNIKYFSEKGIYKENAFTDIEFKDGHLLDVRQKYKYGVGQNGWIHDMAKEKGVDDYELSKDGIKLLSKGEPFIVPSRKIAAYQKTRKEDDLPLHRVIKKALDEFFDKIKLDIPTGTNLKIFYDKMPHKLFVYGIQSGVISDMVNSSINQNKELLDLFSQLSMVNFSKKI</sequence>
<dbReference type="EMBL" id="JAEPRJ010000001">
    <property type="protein sequence ID" value="MBK5898331.1"/>
    <property type="molecule type" value="Genomic_DNA"/>
</dbReference>
<dbReference type="InterPro" id="IPR032617">
    <property type="entry name" value="DUF4885"/>
</dbReference>
<organism evidence="1 2">
    <name type="scientific">Catonella massiliensis</name>
    <dbReference type="NCBI Taxonomy" id="2799636"/>
    <lineage>
        <taxon>Bacteria</taxon>
        <taxon>Bacillati</taxon>
        <taxon>Bacillota</taxon>
        <taxon>Clostridia</taxon>
        <taxon>Lachnospirales</taxon>
        <taxon>Lachnospiraceae</taxon>
        <taxon>Catonella</taxon>
    </lineage>
</organism>
<evidence type="ECO:0000313" key="2">
    <source>
        <dbReference type="Proteomes" id="UP000604730"/>
    </source>
</evidence>
<dbReference type="RefSeq" id="WP_208429760.1">
    <property type="nucleotide sequence ID" value="NZ_JAEPRJ010000001.1"/>
</dbReference>
<proteinExistence type="predicted"/>
<dbReference type="Proteomes" id="UP000604730">
    <property type="component" value="Unassembled WGS sequence"/>
</dbReference>
<protein>
    <submittedName>
        <fullName evidence="1">DUF4885 family protein</fullName>
    </submittedName>
</protein>
<accession>A0ABS1J2F7</accession>
<gene>
    <name evidence="1" type="ORF">JJN12_11160</name>
</gene>
<name>A0ABS1J2F7_9FIRM</name>
<keyword evidence="2" id="KW-1185">Reference proteome</keyword>
<reference evidence="1 2" key="1">
    <citation type="submission" date="2021-01" db="EMBL/GenBank/DDBJ databases">
        <title>Isolation and description of Catonella massiliensis sp. nov., a novel Catonella species, isolated from a stable periodontitis subject.</title>
        <authorList>
            <person name="Antezack A."/>
            <person name="Boxberger M."/>
            <person name="La Scola B."/>
            <person name="Monnet-Corti V."/>
        </authorList>
    </citation>
    <scope>NUCLEOTIDE SEQUENCE [LARGE SCALE GENOMIC DNA]</scope>
    <source>
        <strain evidence="1 2">Marseille-Q4567</strain>
    </source>
</reference>
<dbReference type="Pfam" id="PF16226">
    <property type="entry name" value="DUF4885"/>
    <property type="match status" value="1"/>
</dbReference>
<comment type="caution">
    <text evidence="1">The sequence shown here is derived from an EMBL/GenBank/DDBJ whole genome shotgun (WGS) entry which is preliminary data.</text>
</comment>
<evidence type="ECO:0000313" key="1">
    <source>
        <dbReference type="EMBL" id="MBK5898331.1"/>
    </source>
</evidence>